<organism evidence="4 5">
    <name type="scientific">Levilactobacillus lanxiensis</name>
    <dbReference type="NCBI Taxonomy" id="2799568"/>
    <lineage>
        <taxon>Bacteria</taxon>
        <taxon>Bacillati</taxon>
        <taxon>Bacillota</taxon>
        <taxon>Bacilli</taxon>
        <taxon>Lactobacillales</taxon>
        <taxon>Lactobacillaceae</taxon>
        <taxon>Levilactobacillus</taxon>
    </lineage>
</organism>
<feature type="domain" description="N-acetyltransferase" evidence="3">
    <location>
        <begin position="2"/>
        <end position="135"/>
    </location>
</feature>
<comment type="caution">
    <text evidence="4">The sequence shown here is derived from an EMBL/GenBank/DDBJ whole genome shotgun (WGS) entry which is preliminary data.</text>
</comment>
<evidence type="ECO:0000259" key="3">
    <source>
        <dbReference type="PROSITE" id="PS51186"/>
    </source>
</evidence>
<dbReference type="Pfam" id="PF00583">
    <property type="entry name" value="Acetyltransf_1"/>
    <property type="match status" value="1"/>
</dbReference>
<evidence type="ECO:0000256" key="2">
    <source>
        <dbReference type="ARBA" id="ARBA00023315"/>
    </source>
</evidence>
<sequence length="159" mass="17985">MLTYERVTELTPEQLKLVLLADPNQALVDAYLPQSAIYAASDATGLAGMLVLKRFAPRVVEIMAIAVTPAKQRHGYGRALLTFAYQWAIEHGYRTLRIATGTTSLAQLYLYQQQGFRVIAVEPDYFTQNYPQTIVENGVILRDRLVLERPIHLPELPRK</sequence>
<evidence type="ECO:0000256" key="1">
    <source>
        <dbReference type="ARBA" id="ARBA00022679"/>
    </source>
</evidence>
<accession>A0ABW4D2F6</accession>
<dbReference type="InterPro" id="IPR000182">
    <property type="entry name" value="GNAT_dom"/>
</dbReference>
<dbReference type="CDD" id="cd04301">
    <property type="entry name" value="NAT_SF"/>
    <property type="match status" value="1"/>
</dbReference>
<evidence type="ECO:0000313" key="4">
    <source>
        <dbReference type="EMBL" id="MFD1455769.1"/>
    </source>
</evidence>
<name>A0ABW4D2F6_9LACO</name>
<dbReference type="Gene3D" id="3.40.630.30">
    <property type="match status" value="1"/>
</dbReference>
<protein>
    <submittedName>
        <fullName evidence="4">GNAT family N-acetyltransferase</fullName>
        <ecNumber evidence="4">2.3.1.-</ecNumber>
    </submittedName>
</protein>
<dbReference type="EMBL" id="JBHTOD010000006">
    <property type="protein sequence ID" value="MFD1455769.1"/>
    <property type="molecule type" value="Genomic_DNA"/>
</dbReference>
<dbReference type="EC" id="2.3.1.-" evidence="4"/>
<keyword evidence="5" id="KW-1185">Reference proteome</keyword>
<dbReference type="RefSeq" id="WP_203645567.1">
    <property type="nucleotide sequence ID" value="NZ_BOLN01000006.1"/>
</dbReference>
<dbReference type="PROSITE" id="PS51186">
    <property type="entry name" value="GNAT"/>
    <property type="match status" value="1"/>
</dbReference>
<dbReference type="GO" id="GO:0016746">
    <property type="term" value="F:acyltransferase activity"/>
    <property type="evidence" value="ECO:0007669"/>
    <property type="project" value="UniProtKB-KW"/>
</dbReference>
<dbReference type="PANTHER" id="PTHR43877">
    <property type="entry name" value="AMINOALKYLPHOSPHONATE N-ACETYLTRANSFERASE-RELATED-RELATED"/>
    <property type="match status" value="1"/>
</dbReference>
<dbReference type="SUPFAM" id="SSF55729">
    <property type="entry name" value="Acyl-CoA N-acyltransferases (Nat)"/>
    <property type="match status" value="1"/>
</dbReference>
<keyword evidence="2 4" id="KW-0012">Acyltransferase</keyword>
<dbReference type="PANTHER" id="PTHR43877:SF2">
    <property type="entry name" value="AMINOALKYLPHOSPHONATE N-ACETYLTRANSFERASE-RELATED"/>
    <property type="match status" value="1"/>
</dbReference>
<reference evidence="5" key="1">
    <citation type="journal article" date="2019" name="Int. J. Syst. Evol. Microbiol.">
        <title>The Global Catalogue of Microorganisms (GCM) 10K type strain sequencing project: providing services to taxonomists for standard genome sequencing and annotation.</title>
        <authorList>
            <consortium name="The Broad Institute Genomics Platform"/>
            <consortium name="The Broad Institute Genome Sequencing Center for Infectious Disease"/>
            <person name="Wu L."/>
            <person name="Ma J."/>
        </authorList>
    </citation>
    <scope>NUCLEOTIDE SEQUENCE [LARGE SCALE GENOMIC DNA]</scope>
    <source>
        <strain evidence="5">CCM 8979</strain>
    </source>
</reference>
<dbReference type="Proteomes" id="UP001597189">
    <property type="component" value="Unassembled WGS sequence"/>
</dbReference>
<dbReference type="InterPro" id="IPR050832">
    <property type="entry name" value="Bact_Acetyltransf"/>
</dbReference>
<proteinExistence type="predicted"/>
<dbReference type="InterPro" id="IPR016181">
    <property type="entry name" value="Acyl_CoA_acyltransferase"/>
</dbReference>
<evidence type="ECO:0000313" key="5">
    <source>
        <dbReference type="Proteomes" id="UP001597189"/>
    </source>
</evidence>
<keyword evidence="1 4" id="KW-0808">Transferase</keyword>
<gene>
    <name evidence="4" type="ORF">ACFQ44_08785</name>
</gene>